<protein>
    <submittedName>
        <fullName evidence="1">Uncharacterized protein</fullName>
    </submittedName>
</protein>
<evidence type="ECO:0000313" key="1">
    <source>
        <dbReference type="EMBL" id="UNZ02830.1"/>
    </source>
</evidence>
<dbReference type="EMBL" id="CP094298">
    <property type="protein sequence ID" value="UNZ02830.1"/>
    <property type="molecule type" value="Genomic_DNA"/>
</dbReference>
<proteinExistence type="predicted"/>
<dbReference type="Proteomes" id="UP000829494">
    <property type="component" value="Chromosome"/>
</dbReference>
<organism evidence="1 2">
    <name type="scientific">Streptomyces rimosus subsp. rimosus</name>
    <dbReference type="NCBI Taxonomy" id="132474"/>
    <lineage>
        <taxon>Bacteria</taxon>
        <taxon>Bacillati</taxon>
        <taxon>Actinomycetota</taxon>
        <taxon>Actinomycetes</taxon>
        <taxon>Kitasatosporales</taxon>
        <taxon>Streptomycetaceae</taxon>
        <taxon>Streptomyces</taxon>
    </lineage>
</organism>
<dbReference type="RefSeq" id="WP_003984974.1">
    <property type="nucleotide sequence ID" value="NZ_CP043497.1"/>
</dbReference>
<gene>
    <name evidence="1" type="ORF">SRIMR7_11810</name>
</gene>
<accession>A0ABY3YYP1</accession>
<reference evidence="1 2" key="1">
    <citation type="submission" date="2022-03" db="EMBL/GenBank/DDBJ databases">
        <title>Complete genome of Streptomyces rimosus ssp. rimosus R7 (=ATCC 10970).</title>
        <authorList>
            <person name="Beganovic S."/>
            <person name="Ruckert C."/>
            <person name="Busche T."/>
            <person name="Kalinowski J."/>
            <person name="Wittmann C."/>
        </authorList>
    </citation>
    <scope>NUCLEOTIDE SEQUENCE [LARGE SCALE GENOMIC DNA]</scope>
    <source>
        <strain evidence="1 2">R7</strain>
    </source>
</reference>
<evidence type="ECO:0000313" key="2">
    <source>
        <dbReference type="Proteomes" id="UP000829494"/>
    </source>
</evidence>
<name>A0ABY3YYP1_STRRM</name>
<sequence length="184" mass="19567">MAYDRAPAAGRTGHGPGPGLAEDRVFGRIGLDLDAAAGLLTVRGERVPTAELRRAPEAVPDGSVPIGTRDAAALRLTIDGRPGHIAPGQGRWTRRSHRVDVIYGGILYRLLPDSPSGSRLVKDGRRIADFSSDGAGHVWADWHQDVAPPLREDAAVGYALATAFGTGAEPSWRLLVRAVADRVR</sequence>
<dbReference type="GeneID" id="66858075"/>
<keyword evidence="2" id="KW-1185">Reference proteome</keyword>